<keyword evidence="3" id="KW-1185">Reference proteome</keyword>
<evidence type="ECO:0000313" key="3">
    <source>
        <dbReference type="Proteomes" id="UP001367508"/>
    </source>
</evidence>
<gene>
    <name evidence="2" type="ORF">VNO77_44607</name>
</gene>
<reference evidence="2 3" key="1">
    <citation type="submission" date="2024-01" db="EMBL/GenBank/DDBJ databases">
        <title>The genomes of 5 underutilized Papilionoideae crops provide insights into root nodulation and disease resistanc.</title>
        <authorList>
            <person name="Jiang F."/>
        </authorList>
    </citation>
    <scope>NUCLEOTIDE SEQUENCE [LARGE SCALE GENOMIC DNA]</scope>
    <source>
        <strain evidence="2">LVBAO_FW01</strain>
        <tissue evidence="2">Leaves</tissue>
    </source>
</reference>
<evidence type="ECO:0000313" key="2">
    <source>
        <dbReference type="EMBL" id="KAK7306655.1"/>
    </source>
</evidence>
<sequence>MDIRENRHRQDNSRRNRSRNHRRPLTLAPAAVLAREARTNRSGSSRWRRVEAPRFTRVLPRGKGRIVLRDCGVSRPDNPRMKDQVERWSSSARSP</sequence>
<dbReference type="Proteomes" id="UP001367508">
    <property type="component" value="Unassembled WGS sequence"/>
</dbReference>
<proteinExistence type="predicted"/>
<feature type="compositionally biased region" description="Basic and acidic residues" evidence="1">
    <location>
        <begin position="77"/>
        <end position="86"/>
    </location>
</feature>
<feature type="region of interest" description="Disordered" evidence="1">
    <location>
        <begin position="69"/>
        <end position="95"/>
    </location>
</feature>
<organism evidence="2 3">
    <name type="scientific">Canavalia gladiata</name>
    <name type="common">Sword bean</name>
    <name type="synonym">Dolichos gladiatus</name>
    <dbReference type="NCBI Taxonomy" id="3824"/>
    <lineage>
        <taxon>Eukaryota</taxon>
        <taxon>Viridiplantae</taxon>
        <taxon>Streptophyta</taxon>
        <taxon>Embryophyta</taxon>
        <taxon>Tracheophyta</taxon>
        <taxon>Spermatophyta</taxon>
        <taxon>Magnoliopsida</taxon>
        <taxon>eudicotyledons</taxon>
        <taxon>Gunneridae</taxon>
        <taxon>Pentapetalae</taxon>
        <taxon>rosids</taxon>
        <taxon>fabids</taxon>
        <taxon>Fabales</taxon>
        <taxon>Fabaceae</taxon>
        <taxon>Papilionoideae</taxon>
        <taxon>50 kb inversion clade</taxon>
        <taxon>NPAAA clade</taxon>
        <taxon>indigoferoid/millettioid clade</taxon>
        <taxon>Phaseoleae</taxon>
        <taxon>Canavalia</taxon>
    </lineage>
</organism>
<dbReference type="EMBL" id="JAYMYQ010000011">
    <property type="protein sequence ID" value="KAK7306655.1"/>
    <property type="molecule type" value="Genomic_DNA"/>
</dbReference>
<feature type="region of interest" description="Disordered" evidence="1">
    <location>
        <begin position="1"/>
        <end position="25"/>
    </location>
</feature>
<feature type="compositionally biased region" description="Basic and acidic residues" evidence="1">
    <location>
        <begin position="1"/>
        <end position="14"/>
    </location>
</feature>
<name>A0AAN9JW86_CANGL</name>
<protein>
    <submittedName>
        <fullName evidence="2">Uncharacterized protein</fullName>
    </submittedName>
</protein>
<dbReference type="AlphaFoldDB" id="A0AAN9JW86"/>
<accession>A0AAN9JW86</accession>
<comment type="caution">
    <text evidence="2">The sequence shown here is derived from an EMBL/GenBank/DDBJ whole genome shotgun (WGS) entry which is preliminary data.</text>
</comment>
<feature type="compositionally biased region" description="Basic residues" evidence="1">
    <location>
        <begin position="15"/>
        <end position="24"/>
    </location>
</feature>
<evidence type="ECO:0000256" key="1">
    <source>
        <dbReference type="SAM" id="MobiDB-lite"/>
    </source>
</evidence>